<sequence>MTYSAISTPKLFFTNREHNKLIHQYTDHRLK</sequence>
<evidence type="ECO:0000313" key="2">
    <source>
        <dbReference type="Proteomes" id="UP000005707"/>
    </source>
</evidence>
<comment type="caution">
    <text evidence="1">The sequence shown here is derived from an EMBL/GenBank/DDBJ whole genome shotgun (WGS) entry which is preliminary data.</text>
</comment>
<dbReference type="EMBL" id="AFNU02000002">
    <property type="protein sequence ID" value="ERJ13143.1"/>
    <property type="molecule type" value="Genomic_DNA"/>
</dbReference>
<dbReference type="Proteomes" id="UP000005707">
    <property type="component" value="Unassembled WGS sequence"/>
</dbReference>
<reference evidence="1 2" key="1">
    <citation type="journal article" date="2011" name="J. Bacteriol.">
        <title>Genome sequence of Haloplasma contractile, an unusual contractile bacterium from a deep-sea anoxic brine lake.</title>
        <authorList>
            <person name="Antunes A."/>
            <person name="Alam I."/>
            <person name="El Dorry H."/>
            <person name="Siam R."/>
            <person name="Robertson A."/>
            <person name="Bajic V.B."/>
            <person name="Stingl U."/>
        </authorList>
    </citation>
    <scope>NUCLEOTIDE SEQUENCE [LARGE SCALE GENOMIC DNA]</scope>
    <source>
        <strain evidence="1 2">SSD-17B</strain>
    </source>
</reference>
<keyword evidence="2" id="KW-1185">Reference proteome</keyword>
<proteinExistence type="predicted"/>
<dbReference type="AlphaFoldDB" id="U2EDS8"/>
<organism evidence="1 2">
    <name type="scientific">Haloplasma contractile SSD-17B</name>
    <dbReference type="NCBI Taxonomy" id="1033810"/>
    <lineage>
        <taxon>Bacteria</taxon>
        <taxon>Bacillati</taxon>
        <taxon>Mycoplasmatota</taxon>
        <taxon>Mollicutes</taxon>
        <taxon>Haloplasmatales</taxon>
        <taxon>Haloplasmataceae</taxon>
        <taxon>Haloplasma</taxon>
    </lineage>
</organism>
<reference evidence="1 2" key="2">
    <citation type="journal article" date="2013" name="PLoS ONE">
        <title>INDIGO - INtegrated Data Warehouse of MIcrobial GenOmes with Examples from the Red Sea Extremophiles.</title>
        <authorList>
            <person name="Alam I."/>
            <person name="Antunes A."/>
            <person name="Kamau A.A."/>
            <person name="Ba Alawi W."/>
            <person name="Kalkatawi M."/>
            <person name="Stingl U."/>
            <person name="Bajic V.B."/>
        </authorList>
    </citation>
    <scope>NUCLEOTIDE SEQUENCE [LARGE SCALE GENOMIC DNA]</scope>
    <source>
        <strain evidence="1 2">SSD-17B</strain>
    </source>
</reference>
<dbReference type="InParanoid" id="U2EDS8"/>
<gene>
    <name evidence="1" type="ORF">HLPCO_000762</name>
</gene>
<accession>U2EDS8</accession>
<protein>
    <submittedName>
        <fullName evidence="1">Uncharacterized protein</fullName>
    </submittedName>
</protein>
<evidence type="ECO:0000313" key="1">
    <source>
        <dbReference type="EMBL" id="ERJ13143.1"/>
    </source>
</evidence>
<name>U2EDS8_9MOLU</name>